<evidence type="ECO:0000256" key="8">
    <source>
        <dbReference type="ARBA" id="ARBA00022792"/>
    </source>
</evidence>
<dbReference type="Proteomes" id="UP000814243">
    <property type="component" value="Unassembled WGS sequence"/>
</dbReference>
<organism evidence="16 17">
    <name type="scientific">Spodoptera exigua</name>
    <name type="common">Beet armyworm</name>
    <name type="synonym">Noctua fulgens</name>
    <dbReference type="NCBI Taxonomy" id="7107"/>
    <lineage>
        <taxon>Eukaryota</taxon>
        <taxon>Metazoa</taxon>
        <taxon>Ecdysozoa</taxon>
        <taxon>Arthropoda</taxon>
        <taxon>Hexapoda</taxon>
        <taxon>Insecta</taxon>
        <taxon>Pterygota</taxon>
        <taxon>Neoptera</taxon>
        <taxon>Endopterygota</taxon>
        <taxon>Lepidoptera</taxon>
        <taxon>Glossata</taxon>
        <taxon>Ditrysia</taxon>
        <taxon>Noctuoidea</taxon>
        <taxon>Noctuidae</taxon>
        <taxon>Amphipyrinae</taxon>
        <taxon>Spodoptera</taxon>
    </lineage>
</organism>
<keyword evidence="12 15" id="KW-0472">Membrane</keyword>
<evidence type="ECO:0000313" key="16">
    <source>
        <dbReference type="EMBL" id="KAH9635128.1"/>
    </source>
</evidence>
<evidence type="ECO:0000256" key="15">
    <source>
        <dbReference type="SAM" id="Phobius"/>
    </source>
</evidence>
<accession>A0A922MEH0</accession>
<keyword evidence="11" id="KW-0496">Mitochondrion</keyword>
<keyword evidence="10 15" id="KW-1133">Transmembrane helix</keyword>
<evidence type="ECO:0000313" key="17">
    <source>
        <dbReference type="Proteomes" id="UP000814243"/>
    </source>
</evidence>
<evidence type="ECO:0000256" key="14">
    <source>
        <dbReference type="ARBA" id="ARBA00033255"/>
    </source>
</evidence>
<gene>
    <name evidence="16" type="ORF">HF086_000849</name>
</gene>
<evidence type="ECO:0000256" key="11">
    <source>
        <dbReference type="ARBA" id="ARBA00023128"/>
    </source>
</evidence>
<name>A0A922MEH0_SPOEX</name>
<evidence type="ECO:0000256" key="3">
    <source>
        <dbReference type="ARBA" id="ARBA00009960"/>
    </source>
</evidence>
<keyword evidence="7 15" id="KW-0812">Transmembrane</keyword>
<dbReference type="EMBL" id="JACEFF010000572">
    <property type="protein sequence ID" value="KAH9635128.1"/>
    <property type="molecule type" value="Genomic_DNA"/>
</dbReference>
<evidence type="ECO:0000256" key="6">
    <source>
        <dbReference type="ARBA" id="ARBA00022660"/>
    </source>
</evidence>
<keyword evidence="9" id="KW-0249">Electron transport</keyword>
<feature type="transmembrane region" description="Helical" evidence="15">
    <location>
        <begin position="6"/>
        <end position="26"/>
    </location>
</feature>
<evidence type="ECO:0000256" key="13">
    <source>
        <dbReference type="ARBA" id="ARBA00029847"/>
    </source>
</evidence>
<evidence type="ECO:0000256" key="5">
    <source>
        <dbReference type="ARBA" id="ARBA00022448"/>
    </source>
</evidence>
<reference evidence="16" key="1">
    <citation type="journal article" date="2021" name="G3 (Bethesda)">
        <title>Genome and transcriptome analysis of the beet armyworm Spodoptera exigua reveals targets for pest control. .</title>
        <authorList>
            <person name="Simon S."/>
            <person name="Breeschoten T."/>
            <person name="Jansen H.J."/>
            <person name="Dirks R.P."/>
            <person name="Schranz M.E."/>
            <person name="Ros V.I.D."/>
        </authorList>
    </citation>
    <scope>NUCLEOTIDE SEQUENCE</scope>
    <source>
        <strain evidence="16">TB_SE_WUR_2020</strain>
    </source>
</reference>
<dbReference type="AlphaFoldDB" id="A0A922MEH0"/>
<keyword evidence="5" id="KW-0813">Transport</keyword>
<evidence type="ECO:0000256" key="4">
    <source>
        <dbReference type="ARBA" id="ARBA00016392"/>
    </source>
</evidence>
<dbReference type="Pfam" id="PF15879">
    <property type="entry name" value="MWFE"/>
    <property type="match status" value="1"/>
</dbReference>
<keyword evidence="6" id="KW-0679">Respiratory chain</keyword>
<dbReference type="PANTHER" id="PTHR17098">
    <property type="entry name" value="NADH-UBIQUINONE OXIDOREDUCTASE MWFE SUBUNIT"/>
    <property type="match status" value="1"/>
</dbReference>
<evidence type="ECO:0000256" key="12">
    <source>
        <dbReference type="ARBA" id="ARBA00023136"/>
    </source>
</evidence>
<comment type="subcellular location">
    <subcellularLocation>
        <location evidence="2">Mitochondrion inner membrane</location>
        <topology evidence="2">Single-pass membrane protein</topology>
        <orientation evidence="2">Matrix side</orientation>
    </subcellularLocation>
</comment>
<dbReference type="PANTHER" id="PTHR17098:SF2">
    <property type="entry name" value="NADH DEHYDROGENASE [UBIQUINONE] 1 ALPHA SUBCOMPLEX SUBUNIT 1"/>
    <property type="match status" value="1"/>
</dbReference>
<evidence type="ECO:0000256" key="9">
    <source>
        <dbReference type="ARBA" id="ARBA00022982"/>
    </source>
</evidence>
<protein>
    <recommendedName>
        <fullName evidence="4">NADH dehydrogenase [ubiquinone] 1 alpha subcomplex subunit 1</fullName>
    </recommendedName>
    <alternativeName>
        <fullName evidence="14">Complex I-MWFE</fullName>
    </alternativeName>
    <alternativeName>
        <fullName evidence="13">NADH-ubiquinone oxidoreductase MWFE subunit</fullName>
    </alternativeName>
</protein>
<comment type="similarity">
    <text evidence="3">Belongs to the complex I NDUFA1 subunit family.</text>
</comment>
<dbReference type="GO" id="GO:0005743">
    <property type="term" value="C:mitochondrial inner membrane"/>
    <property type="evidence" value="ECO:0007669"/>
    <property type="project" value="UniProtKB-SubCell"/>
</dbReference>
<comment type="caution">
    <text evidence="16">The sequence shown here is derived from an EMBL/GenBank/DDBJ whole genome shotgun (WGS) entry which is preliminary data.</text>
</comment>
<keyword evidence="8" id="KW-0999">Mitochondrion inner membrane</keyword>
<sequence length="80" mass="9395">MWYEILPSAFIITAALGLPGWGLYHIHNLVLGNHYRRTLDSRWDRHIYQRDLRLTGNPYKLTVRSFIEFMVFILSGSGDN</sequence>
<evidence type="ECO:0000256" key="10">
    <source>
        <dbReference type="ARBA" id="ARBA00022989"/>
    </source>
</evidence>
<evidence type="ECO:0000256" key="2">
    <source>
        <dbReference type="ARBA" id="ARBA00004298"/>
    </source>
</evidence>
<proteinExistence type="inferred from homology"/>
<evidence type="ECO:0000256" key="1">
    <source>
        <dbReference type="ARBA" id="ARBA00003195"/>
    </source>
</evidence>
<comment type="function">
    <text evidence="1">Accessory subunit of the mitochondrial membrane respiratory chain NADH dehydrogenase (Complex I), that is believed not to be involved in catalysis. Complex I functions in the transfer of electrons from NADH to the respiratory chain. The immediate electron acceptor for the enzyme is believed to be ubiquinone.</text>
</comment>
<evidence type="ECO:0000256" key="7">
    <source>
        <dbReference type="ARBA" id="ARBA00022692"/>
    </source>
</evidence>
<dbReference type="InterPro" id="IPR017384">
    <property type="entry name" value="NADH_Ub_cplx-1_asu_su-1"/>
</dbReference>